<dbReference type="Proteomes" id="UP000015106">
    <property type="component" value="Chromosome 2"/>
</dbReference>
<organism evidence="1 2">
    <name type="scientific">Triticum urartu</name>
    <name type="common">Red wild einkorn</name>
    <name type="synonym">Crithodium urartu</name>
    <dbReference type="NCBI Taxonomy" id="4572"/>
    <lineage>
        <taxon>Eukaryota</taxon>
        <taxon>Viridiplantae</taxon>
        <taxon>Streptophyta</taxon>
        <taxon>Embryophyta</taxon>
        <taxon>Tracheophyta</taxon>
        <taxon>Spermatophyta</taxon>
        <taxon>Magnoliopsida</taxon>
        <taxon>Liliopsida</taxon>
        <taxon>Poales</taxon>
        <taxon>Poaceae</taxon>
        <taxon>BOP clade</taxon>
        <taxon>Pooideae</taxon>
        <taxon>Triticodae</taxon>
        <taxon>Triticeae</taxon>
        <taxon>Triticinae</taxon>
        <taxon>Triticum</taxon>
    </lineage>
</organism>
<reference evidence="1" key="3">
    <citation type="submission" date="2022-06" db="UniProtKB">
        <authorList>
            <consortium name="EnsemblPlants"/>
        </authorList>
    </citation>
    <scope>IDENTIFICATION</scope>
</reference>
<sequence length="119" mass="13258">MPSRSVLTEGITAALGDHFTVQHTELETALSDHDAFYEGANAAGLTRHHLQRVPHSTEGSRMATVMKITACFCDIWRFLCRMMNSSLEFRRHSLLSRDVDKSINQSIGSCNSNIFGSLD</sequence>
<evidence type="ECO:0000313" key="2">
    <source>
        <dbReference type="Proteomes" id="UP000015106"/>
    </source>
</evidence>
<evidence type="ECO:0000313" key="1">
    <source>
        <dbReference type="EnsemblPlants" id="TuG1812G0200005501.01.T01.cds472353"/>
    </source>
</evidence>
<name>A0A8R7PKU3_TRIUA</name>
<reference evidence="2" key="1">
    <citation type="journal article" date="2013" name="Nature">
        <title>Draft genome of the wheat A-genome progenitor Triticum urartu.</title>
        <authorList>
            <person name="Ling H.Q."/>
            <person name="Zhao S."/>
            <person name="Liu D."/>
            <person name="Wang J."/>
            <person name="Sun H."/>
            <person name="Zhang C."/>
            <person name="Fan H."/>
            <person name="Li D."/>
            <person name="Dong L."/>
            <person name="Tao Y."/>
            <person name="Gao C."/>
            <person name="Wu H."/>
            <person name="Li Y."/>
            <person name="Cui Y."/>
            <person name="Guo X."/>
            <person name="Zheng S."/>
            <person name="Wang B."/>
            <person name="Yu K."/>
            <person name="Liang Q."/>
            <person name="Yang W."/>
            <person name="Lou X."/>
            <person name="Chen J."/>
            <person name="Feng M."/>
            <person name="Jian J."/>
            <person name="Zhang X."/>
            <person name="Luo G."/>
            <person name="Jiang Y."/>
            <person name="Liu J."/>
            <person name="Wang Z."/>
            <person name="Sha Y."/>
            <person name="Zhang B."/>
            <person name="Wu H."/>
            <person name="Tang D."/>
            <person name="Shen Q."/>
            <person name="Xue P."/>
            <person name="Zou S."/>
            <person name="Wang X."/>
            <person name="Liu X."/>
            <person name="Wang F."/>
            <person name="Yang Y."/>
            <person name="An X."/>
            <person name="Dong Z."/>
            <person name="Zhang K."/>
            <person name="Zhang X."/>
            <person name="Luo M.C."/>
            <person name="Dvorak J."/>
            <person name="Tong Y."/>
            <person name="Wang J."/>
            <person name="Yang H."/>
            <person name="Li Z."/>
            <person name="Wang D."/>
            <person name="Zhang A."/>
            <person name="Wang J."/>
        </authorList>
    </citation>
    <scope>NUCLEOTIDE SEQUENCE</scope>
    <source>
        <strain evidence="2">cv. G1812</strain>
    </source>
</reference>
<dbReference type="Gramene" id="TuG1812G0200005501.01.T01">
    <property type="protein sequence ID" value="TuG1812G0200005501.01.T01.cds472353"/>
    <property type="gene ID" value="TuG1812G0200005501.01"/>
</dbReference>
<protein>
    <submittedName>
        <fullName evidence="1">Uncharacterized protein</fullName>
    </submittedName>
</protein>
<proteinExistence type="predicted"/>
<dbReference type="EnsemblPlants" id="TuG1812G0200005501.01.T01">
    <property type="protein sequence ID" value="TuG1812G0200005501.01.T01.cds472353"/>
    <property type="gene ID" value="TuG1812G0200005501.01"/>
</dbReference>
<dbReference type="AlphaFoldDB" id="A0A8R7PKU3"/>
<accession>A0A8R7PKU3</accession>
<keyword evidence="2" id="KW-1185">Reference proteome</keyword>
<reference evidence="1" key="2">
    <citation type="submission" date="2018-03" db="EMBL/GenBank/DDBJ databases">
        <title>The Triticum urartu genome reveals the dynamic nature of wheat genome evolution.</title>
        <authorList>
            <person name="Ling H."/>
            <person name="Ma B."/>
            <person name="Shi X."/>
            <person name="Liu H."/>
            <person name="Dong L."/>
            <person name="Sun H."/>
            <person name="Cao Y."/>
            <person name="Gao Q."/>
            <person name="Zheng S."/>
            <person name="Li Y."/>
            <person name="Yu Y."/>
            <person name="Du H."/>
            <person name="Qi M."/>
            <person name="Li Y."/>
            <person name="Yu H."/>
            <person name="Cui Y."/>
            <person name="Wang N."/>
            <person name="Chen C."/>
            <person name="Wu H."/>
            <person name="Zhao Y."/>
            <person name="Zhang J."/>
            <person name="Li Y."/>
            <person name="Zhou W."/>
            <person name="Zhang B."/>
            <person name="Hu W."/>
            <person name="Eijk M."/>
            <person name="Tang J."/>
            <person name="Witsenboer H."/>
            <person name="Zhao S."/>
            <person name="Li Z."/>
            <person name="Zhang A."/>
            <person name="Wang D."/>
            <person name="Liang C."/>
        </authorList>
    </citation>
    <scope>NUCLEOTIDE SEQUENCE [LARGE SCALE GENOMIC DNA]</scope>
    <source>
        <strain evidence="1">cv. G1812</strain>
    </source>
</reference>